<name>K1RG11_MAGGI</name>
<dbReference type="InterPro" id="IPR045801">
    <property type="entry name" value="MEKK4_N"/>
</dbReference>
<accession>K1RG11</accession>
<feature type="compositionally biased region" description="Polar residues" evidence="1">
    <location>
        <begin position="253"/>
        <end position="270"/>
    </location>
</feature>
<organism evidence="3">
    <name type="scientific">Magallana gigas</name>
    <name type="common">Pacific oyster</name>
    <name type="synonym">Crassostrea gigas</name>
    <dbReference type="NCBI Taxonomy" id="29159"/>
    <lineage>
        <taxon>Eukaryota</taxon>
        <taxon>Metazoa</taxon>
        <taxon>Spiralia</taxon>
        <taxon>Lophotrochozoa</taxon>
        <taxon>Mollusca</taxon>
        <taxon>Bivalvia</taxon>
        <taxon>Autobranchia</taxon>
        <taxon>Pteriomorphia</taxon>
        <taxon>Ostreida</taxon>
        <taxon>Ostreoidea</taxon>
        <taxon>Ostreidae</taxon>
        <taxon>Magallana</taxon>
    </lineage>
</organism>
<keyword evidence="3" id="KW-0418">Kinase</keyword>
<keyword evidence="3" id="KW-0808">Transferase</keyword>
<dbReference type="HOGENOM" id="CLU_827046_0_0_1"/>
<dbReference type="GO" id="GO:0000165">
    <property type="term" value="P:MAPK cascade"/>
    <property type="evidence" value="ECO:0007669"/>
    <property type="project" value="InterPro"/>
</dbReference>
<gene>
    <name evidence="3" type="ORF">CGI_10006265</name>
</gene>
<reference evidence="3" key="1">
    <citation type="journal article" date="2012" name="Nature">
        <title>The oyster genome reveals stress adaptation and complexity of shell formation.</title>
        <authorList>
            <person name="Zhang G."/>
            <person name="Fang X."/>
            <person name="Guo X."/>
            <person name="Li L."/>
            <person name="Luo R."/>
            <person name="Xu F."/>
            <person name="Yang P."/>
            <person name="Zhang L."/>
            <person name="Wang X."/>
            <person name="Qi H."/>
            <person name="Xiong Z."/>
            <person name="Que H."/>
            <person name="Xie Y."/>
            <person name="Holland P.W."/>
            <person name="Paps J."/>
            <person name="Zhu Y."/>
            <person name="Wu F."/>
            <person name="Chen Y."/>
            <person name="Wang J."/>
            <person name="Peng C."/>
            <person name="Meng J."/>
            <person name="Yang L."/>
            <person name="Liu J."/>
            <person name="Wen B."/>
            <person name="Zhang N."/>
            <person name="Huang Z."/>
            <person name="Zhu Q."/>
            <person name="Feng Y."/>
            <person name="Mount A."/>
            <person name="Hedgecock D."/>
            <person name="Xu Z."/>
            <person name="Liu Y."/>
            <person name="Domazet-Loso T."/>
            <person name="Du Y."/>
            <person name="Sun X."/>
            <person name="Zhang S."/>
            <person name="Liu B."/>
            <person name="Cheng P."/>
            <person name="Jiang X."/>
            <person name="Li J."/>
            <person name="Fan D."/>
            <person name="Wang W."/>
            <person name="Fu W."/>
            <person name="Wang T."/>
            <person name="Wang B."/>
            <person name="Zhang J."/>
            <person name="Peng Z."/>
            <person name="Li Y."/>
            <person name="Li N."/>
            <person name="Wang J."/>
            <person name="Chen M."/>
            <person name="He Y."/>
            <person name="Tan F."/>
            <person name="Song X."/>
            <person name="Zheng Q."/>
            <person name="Huang R."/>
            <person name="Yang H."/>
            <person name="Du X."/>
            <person name="Chen L."/>
            <person name="Yang M."/>
            <person name="Gaffney P.M."/>
            <person name="Wang S."/>
            <person name="Luo L."/>
            <person name="She Z."/>
            <person name="Ming Y."/>
            <person name="Huang W."/>
            <person name="Zhang S."/>
            <person name="Huang B."/>
            <person name="Zhang Y."/>
            <person name="Qu T."/>
            <person name="Ni P."/>
            <person name="Miao G."/>
            <person name="Wang J."/>
            <person name="Wang Q."/>
            <person name="Steinberg C.E."/>
            <person name="Wang H."/>
            <person name="Li N."/>
            <person name="Qian L."/>
            <person name="Zhang G."/>
            <person name="Li Y."/>
            <person name="Yang H."/>
            <person name="Liu X."/>
            <person name="Wang J."/>
            <person name="Yin Y."/>
            <person name="Wang J."/>
        </authorList>
    </citation>
    <scope>NUCLEOTIDE SEQUENCE [LARGE SCALE GENOMIC DNA]</scope>
    <source>
        <strain evidence="3">05x7-T-G4-1.051#20</strain>
    </source>
</reference>
<feature type="region of interest" description="Disordered" evidence="1">
    <location>
        <begin position="250"/>
        <end position="317"/>
    </location>
</feature>
<dbReference type="EMBL" id="JH815849">
    <property type="protein sequence ID" value="EKC33021.1"/>
    <property type="molecule type" value="Genomic_DNA"/>
</dbReference>
<protein>
    <submittedName>
        <fullName evidence="3">Mitogen-activated protein kinase kinase kinase 4</fullName>
    </submittedName>
</protein>
<dbReference type="AlphaFoldDB" id="K1RG11"/>
<feature type="domain" description="Mitogen-activated protein kinase kinase kinase N-terminal" evidence="2">
    <location>
        <begin position="5"/>
        <end position="236"/>
    </location>
</feature>
<dbReference type="Pfam" id="PF19431">
    <property type="entry name" value="MEKK4_N"/>
    <property type="match status" value="1"/>
</dbReference>
<evidence type="ECO:0000313" key="3">
    <source>
        <dbReference type="EMBL" id="EKC33021.1"/>
    </source>
</evidence>
<evidence type="ECO:0000259" key="2">
    <source>
        <dbReference type="Pfam" id="PF19431"/>
    </source>
</evidence>
<sequence length="336" mass="37704">MWRFSKDLEIAADFNIAVTTVELLAKLKTTNFVMVNFSTNDPGYLMFIPSRIADNRRLILQLLNVTCGREDLSASIQDLGTLKEDGYLLMVCCQGGQGSVKDCPCWFGQIVKVDPTAETAIALSHIQVEGLLLVVIHSSQLSAQRKEFESLMGKTVQLVNEQTSCHQAIAESLTELKSSAMELQERVVQAIKSVDEKFYCEEMANFDDNERNHLLNLYKETMLKGYNFGFEELKKSINSCISHVIGSADRTPVSPTHSQGTSLIPHSSSVDPGRQPYLRYPSRSSEQRHSYATRDVTTRESARSGLDPSDCSQRVKKHDVLDRQDQWFPRIISDSG</sequence>
<proteinExistence type="predicted"/>
<dbReference type="InParanoid" id="K1RG11"/>
<dbReference type="GO" id="GO:0016301">
    <property type="term" value="F:kinase activity"/>
    <property type="evidence" value="ECO:0007669"/>
    <property type="project" value="UniProtKB-KW"/>
</dbReference>
<evidence type="ECO:0000256" key="1">
    <source>
        <dbReference type="SAM" id="MobiDB-lite"/>
    </source>
</evidence>